<keyword evidence="3" id="KW-1185">Reference proteome</keyword>
<dbReference type="Proteomes" id="UP000195043">
    <property type="component" value="Unassembled WGS sequence"/>
</dbReference>
<feature type="domain" description="Transposase IS204/IS1001/IS1096/IS1165 DDE" evidence="1">
    <location>
        <begin position="167"/>
        <end position="421"/>
    </location>
</feature>
<sequence length="431" mass="50475">MNDSIKKLLRITDKNLEITDVSYETVNKKQRIVINATLSPCPQACRSCGSTVKDGFGKTVIVKNGKKMTTIRFDEFNHMPRVMHLKKQRYKCKNCRTYWTAQSYFVLPKHSIASHLRYKIISFLTDKVSLSFIAKHCSVSLSTVIRILRSLKSYVPSNSKKILPEVLMVDEFRSHASSEDKMSFICADGESGQLIDILPTRKLPRLTAYFEKCTNNDQVKFLVTDMNAAYFQLTKTVLPNAKIFIDRFHIVKHMNKAFQDFRVKTMKVLQKKGFKNEAQKLKVNWRSLTKNRQNINHSEYKSWRSFRAPKFPLLTEAMMIDRLLTFSSSLREAYEAFHDLADAFRDKDHSLFFELLEHLPESLDEEFRKKLQKLLKYEEGIRNAMIYPYSNGKIEAKNTHIKTLKRVSYGFKSFENMRIRIYLINHLIEVK</sequence>
<dbReference type="OrthoDB" id="2012732at2"/>
<dbReference type="InterPro" id="IPR002560">
    <property type="entry name" value="Transposase_DDE"/>
</dbReference>
<dbReference type="InterPro" id="IPR047951">
    <property type="entry name" value="Transpos_ISL3"/>
</dbReference>
<protein>
    <submittedName>
        <fullName evidence="2">Transposase</fullName>
    </submittedName>
</protein>
<dbReference type="AlphaFoldDB" id="A0A242A9I2"/>
<dbReference type="RefSeq" id="WP_086275413.1">
    <property type="nucleotide sequence ID" value="NZ_NGKU01000001.1"/>
</dbReference>
<accession>A0A242A9I2</accession>
<dbReference type="EMBL" id="NGKU01000001">
    <property type="protein sequence ID" value="OTN77381.1"/>
    <property type="molecule type" value="Genomic_DNA"/>
</dbReference>
<gene>
    <name evidence="2" type="ORF">A5886_002481</name>
</gene>
<dbReference type="PANTHER" id="PTHR33498:SF1">
    <property type="entry name" value="TRANSPOSASE FOR INSERTION SEQUENCE ELEMENT IS1557"/>
    <property type="match status" value="1"/>
</dbReference>
<evidence type="ECO:0000259" key="1">
    <source>
        <dbReference type="Pfam" id="PF01610"/>
    </source>
</evidence>
<dbReference type="Pfam" id="PF01610">
    <property type="entry name" value="DDE_Tnp_ISL3"/>
    <property type="match status" value="1"/>
</dbReference>
<reference evidence="2 3" key="1">
    <citation type="submission" date="2017-05" db="EMBL/GenBank/DDBJ databases">
        <title>The Genome Sequence of Enterococcus sp. 8G7_MSG3316.</title>
        <authorList>
            <consortium name="The Broad Institute Genomics Platform"/>
            <consortium name="The Broad Institute Genomic Center for Infectious Diseases"/>
            <person name="Earl A."/>
            <person name="Manson A."/>
            <person name="Schwartman J."/>
            <person name="Gilmore M."/>
            <person name="Abouelleil A."/>
            <person name="Cao P."/>
            <person name="Chapman S."/>
            <person name="Cusick C."/>
            <person name="Shea T."/>
            <person name="Young S."/>
            <person name="Neafsey D."/>
            <person name="Nusbaum C."/>
            <person name="Birren B."/>
        </authorList>
    </citation>
    <scope>NUCLEOTIDE SEQUENCE [LARGE SCALE GENOMIC DNA]</scope>
    <source>
        <strain evidence="2 3">8G7_MSG3316</strain>
    </source>
</reference>
<organism evidence="2 3">
    <name type="scientific">Candidatus Enterococcus testudinis</name>
    <dbReference type="NCBI Taxonomy" id="1834191"/>
    <lineage>
        <taxon>Bacteria</taxon>
        <taxon>Bacillati</taxon>
        <taxon>Bacillota</taxon>
        <taxon>Bacilli</taxon>
        <taxon>Lactobacillales</taxon>
        <taxon>Enterococcaceae</taxon>
        <taxon>Enterococcus</taxon>
    </lineage>
</organism>
<evidence type="ECO:0000313" key="2">
    <source>
        <dbReference type="EMBL" id="OTN77381.1"/>
    </source>
</evidence>
<dbReference type="PANTHER" id="PTHR33498">
    <property type="entry name" value="TRANSPOSASE FOR INSERTION SEQUENCE ELEMENT IS1557"/>
    <property type="match status" value="1"/>
</dbReference>
<proteinExistence type="predicted"/>
<dbReference type="NCBIfam" id="NF033550">
    <property type="entry name" value="transpos_ISL3"/>
    <property type="match status" value="1"/>
</dbReference>
<comment type="caution">
    <text evidence="2">The sequence shown here is derived from an EMBL/GenBank/DDBJ whole genome shotgun (WGS) entry which is preliminary data.</text>
</comment>
<evidence type="ECO:0000313" key="3">
    <source>
        <dbReference type="Proteomes" id="UP000195043"/>
    </source>
</evidence>
<name>A0A242A9I2_9ENTE</name>